<gene>
    <name evidence="1" type="ORF">PRZ48_002565</name>
</gene>
<protein>
    <submittedName>
        <fullName evidence="1">Uncharacterized protein</fullName>
    </submittedName>
</protein>
<proteinExistence type="predicted"/>
<keyword evidence="2" id="KW-1185">Reference proteome</keyword>
<organism evidence="1 2">
    <name type="scientific">Zasmidium cellare</name>
    <name type="common">Wine cellar mold</name>
    <name type="synonym">Racodium cellare</name>
    <dbReference type="NCBI Taxonomy" id="395010"/>
    <lineage>
        <taxon>Eukaryota</taxon>
        <taxon>Fungi</taxon>
        <taxon>Dikarya</taxon>
        <taxon>Ascomycota</taxon>
        <taxon>Pezizomycotina</taxon>
        <taxon>Dothideomycetes</taxon>
        <taxon>Dothideomycetidae</taxon>
        <taxon>Mycosphaerellales</taxon>
        <taxon>Mycosphaerellaceae</taxon>
        <taxon>Zasmidium</taxon>
    </lineage>
</organism>
<dbReference type="EMBL" id="JAXOVC010000001">
    <property type="protein sequence ID" value="KAK4508826.1"/>
    <property type="molecule type" value="Genomic_DNA"/>
</dbReference>
<evidence type="ECO:0000313" key="1">
    <source>
        <dbReference type="EMBL" id="KAK4508826.1"/>
    </source>
</evidence>
<evidence type="ECO:0000313" key="2">
    <source>
        <dbReference type="Proteomes" id="UP001305779"/>
    </source>
</evidence>
<sequence length="74" mass="8366">LSLPLQPKILQQPIQIREAIKYELAIPLANTSRDLGSPQSFVLGEQHHIFADFVHAEIAGLEVRNLVVQERRDP</sequence>
<reference evidence="1 2" key="1">
    <citation type="journal article" date="2023" name="G3 (Bethesda)">
        <title>A chromosome-level genome assembly of Zasmidium syzygii isolated from banana leaves.</title>
        <authorList>
            <person name="van Westerhoven A.C."/>
            <person name="Mehrabi R."/>
            <person name="Talebi R."/>
            <person name="Steentjes M.B.F."/>
            <person name="Corcolon B."/>
            <person name="Chong P.A."/>
            <person name="Kema G.H.J."/>
            <person name="Seidl M.F."/>
        </authorList>
    </citation>
    <scope>NUCLEOTIDE SEQUENCE [LARGE SCALE GENOMIC DNA]</scope>
    <source>
        <strain evidence="1 2">P124</strain>
    </source>
</reference>
<comment type="caution">
    <text evidence="1">The sequence shown here is derived from an EMBL/GenBank/DDBJ whole genome shotgun (WGS) entry which is preliminary data.</text>
</comment>
<accession>A0ABR0F6L0</accession>
<dbReference type="Proteomes" id="UP001305779">
    <property type="component" value="Unassembled WGS sequence"/>
</dbReference>
<feature type="non-terminal residue" evidence="1">
    <location>
        <position position="1"/>
    </location>
</feature>
<name>A0ABR0F6L0_ZASCE</name>